<dbReference type="OrthoDB" id="6623690at2759"/>
<name>A0A482XHU4_LAOST</name>
<proteinExistence type="predicted"/>
<organism evidence="1 2">
    <name type="scientific">Laodelphax striatellus</name>
    <name type="common">Small brown planthopper</name>
    <name type="synonym">Delphax striatella</name>
    <dbReference type="NCBI Taxonomy" id="195883"/>
    <lineage>
        <taxon>Eukaryota</taxon>
        <taxon>Metazoa</taxon>
        <taxon>Ecdysozoa</taxon>
        <taxon>Arthropoda</taxon>
        <taxon>Hexapoda</taxon>
        <taxon>Insecta</taxon>
        <taxon>Pterygota</taxon>
        <taxon>Neoptera</taxon>
        <taxon>Paraneoptera</taxon>
        <taxon>Hemiptera</taxon>
        <taxon>Auchenorrhyncha</taxon>
        <taxon>Fulgoroidea</taxon>
        <taxon>Delphacidae</taxon>
        <taxon>Criomorphinae</taxon>
        <taxon>Laodelphax</taxon>
    </lineage>
</organism>
<comment type="caution">
    <text evidence="1">The sequence shown here is derived from an EMBL/GenBank/DDBJ whole genome shotgun (WGS) entry which is preliminary data.</text>
</comment>
<accession>A0A482XHU4</accession>
<reference evidence="1 2" key="1">
    <citation type="journal article" date="2017" name="Gigascience">
        <title>Genome sequence of the small brown planthopper, Laodelphax striatellus.</title>
        <authorList>
            <person name="Zhu J."/>
            <person name="Jiang F."/>
            <person name="Wang X."/>
            <person name="Yang P."/>
            <person name="Bao Y."/>
            <person name="Zhao W."/>
            <person name="Wang W."/>
            <person name="Lu H."/>
            <person name="Wang Q."/>
            <person name="Cui N."/>
            <person name="Li J."/>
            <person name="Chen X."/>
            <person name="Luo L."/>
            <person name="Yu J."/>
            <person name="Kang L."/>
            <person name="Cui F."/>
        </authorList>
    </citation>
    <scope>NUCLEOTIDE SEQUENCE [LARGE SCALE GENOMIC DNA]</scope>
    <source>
        <strain evidence="1">Lst14</strain>
    </source>
</reference>
<keyword evidence="2" id="KW-1185">Reference proteome</keyword>
<dbReference type="EMBL" id="QKKF02009929">
    <property type="protein sequence ID" value="RZF45100.1"/>
    <property type="molecule type" value="Genomic_DNA"/>
</dbReference>
<evidence type="ECO:0000313" key="1">
    <source>
        <dbReference type="EMBL" id="RZF45100.1"/>
    </source>
</evidence>
<evidence type="ECO:0000313" key="2">
    <source>
        <dbReference type="Proteomes" id="UP000291343"/>
    </source>
</evidence>
<dbReference type="InParanoid" id="A0A482XHU4"/>
<sequence>MFWGAIDVWADNISNTGECGCYIIIIHYTNIHYEKKFVKEDVSKLTTRASHHGWNLGVGNMLEMPRCRLSKTMERHPYLSIRMFNSLPQRIKDLDSGTFVRTMKTWLKGNPFYSLDEFLGSSLEDL</sequence>
<protein>
    <submittedName>
        <fullName evidence="1">Uncharacterized protein</fullName>
    </submittedName>
</protein>
<gene>
    <name evidence="1" type="ORF">LSTR_LSTR013980</name>
</gene>
<dbReference type="AlphaFoldDB" id="A0A482XHU4"/>
<dbReference type="Proteomes" id="UP000291343">
    <property type="component" value="Unassembled WGS sequence"/>
</dbReference>